<comment type="function">
    <text evidence="2">One of several proteins that assist in the late maturation steps of the functional core of the 30S ribosomal subunit. Associates with free 30S ribosomal subunits (but not with 30S subunits that are part of 70S ribosomes or polysomes). Required for efficient processing of 16S rRNA. May interact with the 5'-terminal helix region of 16S rRNA.</text>
</comment>
<gene>
    <name evidence="2 3" type="primary">rbfA</name>
    <name evidence="3" type="ORF">FJZ47_12935</name>
</gene>
<dbReference type="PANTHER" id="PTHR33515:SF1">
    <property type="entry name" value="RIBOSOME-BINDING FACTOR A, CHLOROPLASTIC-RELATED"/>
    <property type="match status" value="1"/>
</dbReference>
<dbReference type="Proteomes" id="UP000712673">
    <property type="component" value="Unassembled WGS sequence"/>
</dbReference>
<keyword evidence="1 2" id="KW-0690">Ribosome biogenesis</keyword>
<dbReference type="GO" id="GO:0030490">
    <property type="term" value="P:maturation of SSU-rRNA"/>
    <property type="evidence" value="ECO:0007669"/>
    <property type="project" value="UniProtKB-UniRule"/>
</dbReference>
<dbReference type="PANTHER" id="PTHR33515">
    <property type="entry name" value="RIBOSOME-BINDING FACTOR A, CHLOROPLASTIC-RELATED"/>
    <property type="match status" value="1"/>
</dbReference>
<dbReference type="PROSITE" id="PS01319">
    <property type="entry name" value="RBFA"/>
    <property type="match status" value="1"/>
</dbReference>
<accession>A0A937W1Y1</accession>
<dbReference type="GO" id="GO:0005829">
    <property type="term" value="C:cytosol"/>
    <property type="evidence" value="ECO:0007669"/>
    <property type="project" value="TreeGrafter"/>
</dbReference>
<evidence type="ECO:0000313" key="3">
    <source>
        <dbReference type="EMBL" id="MBM3224693.1"/>
    </source>
</evidence>
<proteinExistence type="inferred from homology"/>
<dbReference type="InterPro" id="IPR020053">
    <property type="entry name" value="Ribosome-bd_factorA_CS"/>
</dbReference>
<organism evidence="3 4">
    <name type="scientific">Tectimicrobiota bacterium</name>
    <dbReference type="NCBI Taxonomy" id="2528274"/>
    <lineage>
        <taxon>Bacteria</taxon>
        <taxon>Pseudomonadati</taxon>
        <taxon>Nitrospinota/Tectimicrobiota group</taxon>
        <taxon>Candidatus Tectimicrobiota</taxon>
    </lineage>
</organism>
<sequence length="127" mass="14088">MTRYRPTRVGELIQAEIAQLLLRQLKDPRLRMVTISHVDVSADLRHACVYISRLGSDAEQQAALAGFERAAGFIRSHLGKHLTLRYSPALTFKLDTTIAYGARISQILHDILPSPPADSAESETLHA</sequence>
<name>A0A937W1Y1_UNCTE</name>
<dbReference type="AlphaFoldDB" id="A0A937W1Y1"/>
<evidence type="ECO:0000256" key="2">
    <source>
        <dbReference type="HAMAP-Rule" id="MF_00003"/>
    </source>
</evidence>
<dbReference type="SUPFAM" id="SSF89919">
    <property type="entry name" value="Ribosome-binding factor A, RbfA"/>
    <property type="match status" value="1"/>
</dbReference>
<dbReference type="Gene3D" id="3.30.300.20">
    <property type="match status" value="1"/>
</dbReference>
<evidence type="ECO:0000256" key="1">
    <source>
        <dbReference type="ARBA" id="ARBA00022517"/>
    </source>
</evidence>
<dbReference type="InterPro" id="IPR015946">
    <property type="entry name" value="KH_dom-like_a/b"/>
</dbReference>
<dbReference type="InterPro" id="IPR000238">
    <property type="entry name" value="RbfA"/>
</dbReference>
<dbReference type="GO" id="GO:0043024">
    <property type="term" value="F:ribosomal small subunit binding"/>
    <property type="evidence" value="ECO:0007669"/>
    <property type="project" value="TreeGrafter"/>
</dbReference>
<comment type="caution">
    <text evidence="3">The sequence shown here is derived from an EMBL/GenBank/DDBJ whole genome shotgun (WGS) entry which is preliminary data.</text>
</comment>
<dbReference type="NCBIfam" id="TIGR00082">
    <property type="entry name" value="rbfA"/>
    <property type="match status" value="1"/>
</dbReference>
<dbReference type="InterPro" id="IPR023799">
    <property type="entry name" value="RbfA_dom_sf"/>
</dbReference>
<dbReference type="Pfam" id="PF02033">
    <property type="entry name" value="RBFA"/>
    <property type="match status" value="1"/>
</dbReference>
<dbReference type="EMBL" id="VGLS01000385">
    <property type="protein sequence ID" value="MBM3224693.1"/>
    <property type="molecule type" value="Genomic_DNA"/>
</dbReference>
<comment type="subunit">
    <text evidence="2">Monomer. Binds 30S ribosomal subunits, but not 50S ribosomal subunits or 70S ribosomes.</text>
</comment>
<comment type="subcellular location">
    <subcellularLocation>
        <location evidence="2">Cytoplasm</location>
    </subcellularLocation>
</comment>
<comment type="similarity">
    <text evidence="2">Belongs to the RbfA family.</text>
</comment>
<keyword evidence="2" id="KW-0963">Cytoplasm</keyword>
<dbReference type="HAMAP" id="MF_00003">
    <property type="entry name" value="RbfA"/>
    <property type="match status" value="1"/>
</dbReference>
<evidence type="ECO:0000313" key="4">
    <source>
        <dbReference type="Proteomes" id="UP000712673"/>
    </source>
</evidence>
<protein>
    <recommendedName>
        <fullName evidence="2">Ribosome-binding factor A</fullName>
    </recommendedName>
</protein>
<reference evidence="3" key="1">
    <citation type="submission" date="2019-03" db="EMBL/GenBank/DDBJ databases">
        <title>Lake Tanganyika Metagenome-Assembled Genomes (MAGs).</title>
        <authorList>
            <person name="Tran P."/>
        </authorList>
    </citation>
    <scope>NUCLEOTIDE SEQUENCE</scope>
    <source>
        <strain evidence="3">K_DeepCast_65m_m2_066</strain>
    </source>
</reference>